<protein>
    <recommendedName>
        <fullName evidence="3">Metal-dependent hydrolase</fullName>
    </recommendedName>
</protein>
<feature type="transmembrane region" description="Helical" evidence="1">
    <location>
        <begin position="160"/>
        <end position="179"/>
    </location>
</feature>
<feature type="transmembrane region" description="Helical" evidence="1">
    <location>
        <begin position="211"/>
        <end position="229"/>
    </location>
</feature>
<dbReference type="InterPro" id="IPR007404">
    <property type="entry name" value="YdjM-like"/>
</dbReference>
<keyword evidence="1" id="KW-0812">Transmembrane</keyword>
<dbReference type="InterPro" id="IPR053170">
    <property type="entry name" value="Transcription_regulator"/>
</dbReference>
<feature type="transmembrane region" description="Helical" evidence="1">
    <location>
        <begin position="133"/>
        <end position="153"/>
    </location>
</feature>
<dbReference type="EMBL" id="UINC01001662">
    <property type="protein sequence ID" value="SUZ86055.1"/>
    <property type="molecule type" value="Genomic_DNA"/>
</dbReference>
<dbReference type="PANTHER" id="PTHR40031:SF1">
    <property type="entry name" value="MEMBRANE-BOUND METAL-DEPENDENT HYDROLASE"/>
    <property type="match status" value="1"/>
</dbReference>
<gene>
    <name evidence="2" type="ORF">METZ01_LOCUS38909</name>
</gene>
<proteinExistence type="predicted"/>
<keyword evidence="1" id="KW-0472">Membrane</keyword>
<feature type="transmembrane region" description="Helical" evidence="1">
    <location>
        <begin position="55"/>
        <end position="73"/>
    </location>
</feature>
<evidence type="ECO:0000313" key="2">
    <source>
        <dbReference type="EMBL" id="SUZ86055.1"/>
    </source>
</evidence>
<organism evidence="2">
    <name type="scientific">marine metagenome</name>
    <dbReference type="NCBI Taxonomy" id="408172"/>
    <lineage>
        <taxon>unclassified sequences</taxon>
        <taxon>metagenomes</taxon>
        <taxon>ecological metagenomes</taxon>
    </lineage>
</organism>
<name>A0A381R2T7_9ZZZZ</name>
<accession>A0A381R2T7</accession>
<dbReference type="AlphaFoldDB" id="A0A381R2T7"/>
<keyword evidence="1" id="KW-1133">Transmembrane helix</keyword>
<reference evidence="2" key="1">
    <citation type="submission" date="2018-05" db="EMBL/GenBank/DDBJ databases">
        <authorList>
            <person name="Lanie J.A."/>
            <person name="Ng W.-L."/>
            <person name="Kazmierczak K.M."/>
            <person name="Andrzejewski T.M."/>
            <person name="Davidsen T.M."/>
            <person name="Wayne K.J."/>
            <person name="Tettelin H."/>
            <person name="Glass J.I."/>
            <person name="Rusch D."/>
            <person name="Podicherti R."/>
            <person name="Tsui H.-C.T."/>
            <person name="Winkler M.E."/>
        </authorList>
    </citation>
    <scope>NUCLEOTIDE SEQUENCE</scope>
</reference>
<feature type="transmembrane region" description="Helical" evidence="1">
    <location>
        <begin position="93"/>
        <end position="113"/>
    </location>
</feature>
<sequence length="362" mass="39273">MDPLTHTVVGASLAQTRFGRVPLGTATLVVGANLPDIDAATYFISSDLSLGVRRGWTHGVLAMILFPAFLGWVMHRIDLFRCQRNSSATPVRLGRLMALSYIAVLSHPALDWLNTYGVRLLMPFDGTWFYGDSLFIIDPWIWLLLGTTAVLAHSGSRLHAAGWISLGAITTALVTGFPGIPGPTRVLWCLGVATIAGLRTWGGLQSRLHRLATTCLVLAGIYVVAMAGSSKLAHSQVTKWARDNGLEPQNIMVGPMPADPFRRNVLVADEQHYHRVLLDWRASELIVPVGPQTPIGDDHAAAGAALSDSSVWGLATWTRFPAFEIEPLDNGYRVTITDMRTPAAEGRFGRGVVTLGPDLQPR</sequence>
<dbReference type="PANTHER" id="PTHR40031">
    <property type="entry name" value="HYPOTHETICAL MEMBRANE SPANNING PROTEIN"/>
    <property type="match status" value="1"/>
</dbReference>
<dbReference type="Pfam" id="PF04307">
    <property type="entry name" value="YdjM"/>
    <property type="match status" value="1"/>
</dbReference>
<evidence type="ECO:0008006" key="3">
    <source>
        <dbReference type="Google" id="ProtNLM"/>
    </source>
</evidence>
<evidence type="ECO:0000256" key="1">
    <source>
        <dbReference type="SAM" id="Phobius"/>
    </source>
</evidence>